<organism evidence="3 4">
    <name type="scientific">Dreissena polymorpha</name>
    <name type="common">Zebra mussel</name>
    <name type="synonym">Mytilus polymorpha</name>
    <dbReference type="NCBI Taxonomy" id="45954"/>
    <lineage>
        <taxon>Eukaryota</taxon>
        <taxon>Metazoa</taxon>
        <taxon>Spiralia</taxon>
        <taxon>Lophotrochozoa</taxon>
        <taxon>Mollusca</taxon>
        <taxon>Bivalvia</taxon>
        <taxon>Autobranchia</taxon>
        <taxon>Heteroconchia</taxon>
        <taxon>Euheterodonta</taxon>
        <taxon>Imparidentia</taxon>
        <taxon>Neoheterodontei</taxon>
        <taxon>Myida</taxon>
        <taxon>Dreissenoidea</taxon>
        <taxon>Dreissenidae</taxon>
        <taxon>Dreissena</taxon>
    </lineage>
</organism>
<evidence type="ECO:0000313" key="3">
    <source>
        <dbReference type="EMBL" id="KAH3792104.1"/>
    </source>
</evidence>
<proteinExistence type="predicted"/>
<name>A0A9D4F6C2_DREPO</name>
<feature type="domain" description="Sushi" evidence="2">
    <location>
        <begin position="11"/>
        <end position="54"/>
    </location>
</feature>
<dbReference type="EMBL" id="JAIWYP010000007">
    <property type="protein sequence ID" value="KAH3792104.1"/>
    <property type="molecule type" value="Genomic_DNA"/>
</dbReference>
<reference evidence="3" key="1">
    <citation type="journal article" date="2019" name="bioRxiv">
        <title>The Genome of the Zebra Mussel, Dreissena polymorpha: A Resource for Invasive Species Research.</title>
        <authorList>
            <person name="McCartney M.A."/>
            <person name="Auch B."/>
            <person name="Kono T."/>
            <person name="Mallez S."/>
            <person name="Zhang Y."/>
            <person name="Obille A."/>
            <person name="Becker A."/>
            <person name="Abrahante J.E."/>
            <person name="Garbe J."/>
            <person name="Badalamenti J.P."/>
            <person name="Herman A."/>
            <person name="Mangelson H."/>
            <person name="Liachko I."/>
            <person name="Sullivan S."/>
            <person name="Sone E.D."/>
            <person name="Koren S."/>
            <person name="Silverstein K.A.T."/>
            <person name="Beckman K.B."/>
            <person name="Gohl D.M."/>
        </authorList>
    </citation>
    <scope>NUCLEOTIDE SEQUENCE</scope>
    <source>
        <strain evidence="3">Duluth1</strain>
        <tissue evidence="3">Whole animal</tissue>
    </source>
</reference>
<dbReference type="InterPro" id="IPR000436">
    <property type="entry name" value="Sushi_SCR_CCP_dom"/>
</dbReference>
<dbReference type="Proteomes" id="UP000828390">
    <property type="component" value="Unassembled WGS sequence"/>
</dbReference>
<reference evidence="3" key="2">
    <citation type="submission" date="2020-11" db="EMBL/GenBank/DDBJ databases">
        <authorList>
            <person name="McCartney M.A."/>
            <person name="Auch B."/>
            <person name="Kono T."/>
            <person name="Mallez S."/>
            <person name="Becker A."/>
            <person name="Gohl D.M."/>
            <person name="Silverstein K.A.T."/>
            <person name="Koren S."/>
            <person name="Bechman K.B."/>
            <person name="Herman A."/>
            <person name="Abrahante J.E."/>
            <person name="Garbe J."/>
        </authorList>
    </citation>
    <scope>NUCLEOTIDE SEQUENCE</scope>
    <source>
        <strain evidence="3">Duluth1</strain>
        <tissue evidence="3">Whole animal</tissue>
    </source>
</reference>
<dbReference type="CDD" id="cd00033">
    <property type="entry name" value="CCP"/>
    <property type="match status" value="1"/>
</dbReference>
<dbReference type="Pfam" id="PF00084">
    <property type="entry name" value="Sushi"/>
    <property type="match status" value="1"/>
</dbReference>
<comment type="caution">
    <text evidence="3">The sequence shown here is derived from an EMBL/GenBank/DDBJ whole genome shotgun (WGS) entry which is preliminary data.</text>
</comment>
<gene>
    <name evidence="3" type="ORF">DPMN_145594</name>
</gene>
<evidence type="ECO:0000256" key="1">
    <source>
        <dbReference type="ARBA" id="ARBA00023157"/>
    </source>
</evidence>
<dbReference type="Gene3D" id="2.10.70.10">
    <property type="entry name" value="Complement Module, domain 1"/>
    <property type="match status" value="1"/>
</dbReference>
<evidence type="ECO:0000259" key="2">
    <source>
        <dbReference type="Pfam" id="PF00084"/>
    </source>
</evidence>
<keyword evidence="1" id="KW-1015">Disulfide bond</keyword>
<sequence length="92" mass="10489">MPDLIKTGIECSYLEAIQHVRVAIIANNTIIAVAQYLCNYGFKLKGNPARICQGAHNGLYHTSVRFGFHRYDEAYTYGDLFLTYSSDKFGWF</sequence>
<protein>
    <recommendedName>
        <fullName evidence="2">Sushi domain-containing protein</fullName>
    </recommendedName>
</protein>
<dbReference type="InterPro" id="IPR035976">
    <property type="entry name" value="Sushi/SCR/CCP_sf"/>
</dbReference>
<evidence type="ECO:0000313" key="4">
    <source>
        <dbReference type="Proteomes" id="UP000828390"/>
    </source>
</evidence>
<accession>A0A9D4F6C2</accession>
<dbReference type="AlphaFoldDB" id="A0A9D4F6C2"/>
<keyword evidence="4" id="KW-1185">Reference proteome</keyword>
<dbReference type="SUPFAM" id="SSF57535">
    <property type="entry name" value="Complement control module/SCR domain"/>
    <property type="match status" value="1"/>
</dbReference>